<proteinExistence type="predicted"/>
<dbReference type="Proteomes" id="UP000199470">
    <property type="component" value="Unassembled WGS sequence"/>
</dbReference>
<accession>A0A1I4PHA8</accession>
<evidence type="ECO:0000313" key="2">
    <source>
        <dbReference type="Proteomes" id="UP000199470"/>
    </source>
</evidence>
<reference evidence="1 2" key="1">
    <citation type="submission" date="2016-10" db="EMBL/GenBank/DDBJ databases">
        <authorList>
            <person name="de Groot N.N."/>
        </authorList>
    </citation>
    <scope>NUCLEOTIDE SEQUENCE [LARGE SCALE GENOMIC DNA]</scope>
    <source>
        <strain evidence="1 2">ATCC 43154</strain>
    </source>
</reference>
<dbReference type="AlphaFoldDB" id="A0A1I4PHA8"/>
<evidence type="ECO:0000313" key="1">
    <source>
        <dbReference type="EMBL" id="SFM27189.1"/>
    </source>
</evidence>
<gene>
    <name evidence="1" type="ORF">SAMN02982985_03419</name>
</gene>
<protein>
    <recommendedName>
        <fullName evidence="3">Acetolactate synthase, small subunit</fullName>
    </recommendedName>
</protein>
<keyword evidence="2" id="KW-1185">Reference proteome</keyword>
<sequence length="108" mass="11753">MNTSTSPHKKVFRFCVENDAAIATLEGALAIVRRLGIDLCSLRTSAGEQGMEVQLRLAAAEEEPLVLCRMRLHNVVGILGVREMPVLARATMLRRVPAAGQDVRRSAA</sequence>
<dbReference type="RefSeq" id="WP_174900567.1">
    <property type="nucleotide sequence ID" value="NZ_FOTW01000016.1"/>
</dbReference>
<name>A0A1I4PHA8_9BURK</name>
<dbReference type="EMBL" id="FOTW01000016">
    <property type="protein sequence ID" value="SFM27189.1"/>
    <property type="molecule type" value="Genomic_DNA"/>
</dbReference>
<organism evidence="1 2">
    <name type="scientific">Rugamonas rubra</name>
    <dbReference type="NCBI Taxonomy" id="758825"/>
    <lineage>
        <taxon>Bacteria</taxon>
        <taxon>Pseudomonadati</taxon>
        <taxon>Pseudomonadota</taxon>
        <taxon>Betaproteobacteria</taxon>
        <taxon>Burkholderiales</taxon>
        <taxon>Oxalobacteraceae</taxon>
        <taxon>Telluria group</taxon>
        <taxon>Rugamonas</taxon>
    </lineage>
</organism>
<evidence type="ECO:0008006" key="3">
    <source>
        <dbReference type="Google" id="ProtNLM"/>
    </source>
</evidence>